<protein>
    <recommendedName>
        <fullName evidence="2">Glycosyltransferase</fullName>
    </recommendedName>
</protein>
<organism evidence="1">
    <name type="scientific">viral metagenome</name>
    <dbReference type="NCBI Taxonomy" id="1070528"/>
    <lineage>
        <taxon>unclassified sequences</taxon>
        <taxon>metagenomes</taxon>
        <taxon>organismal metagenomes</taxon>
    </lineage>
</organism>
<reference evidence="1" key="1">
    <citation type="journal article" date="2020" name="Nature">
        <title>Giant virus diversity and host interactions through global metagenomics.</title>
        <authorList>
            <person name="Schulz F."/>
            <person name="Roux S."/>
            <person name="Paez-Espino D."/>
            <person name="Jungbluth S."/>
            <person name="Walsh D.A."/>
            <person name="Denef V.J."/>
            <person name="McMahon K.D."/>
            <person name="Konstantinidis K.T."/>
            <person name="Eloe-Fadrosh E.A."/>
            <person name="Kyrpides N.C."/>
            <person name="Woyke T."/>
        </authorList>
    </citation>
    <scope>NUCLEOTIDE SEQUENCE</scope>
    <source>
        <strain evidence="1">GVMAG-M-3300025626-8</strain>
    </source>
</reference>
<evidence type="ECO:0008006" key="2">
    <source>
        <dbReference type="Google" id="ProtNLM"/>
    </source>
</evidence>
<dbReference type="AlphaFoldDB" id="A0A6C0J039"/>
<proteinExistence type="predicted"/>
<evidence type="ECO:0000313" key="1">
    <source>
        <dbReference type="EMBL" id="QHT98180.1"/>
    </source>
</evidence>
<dbReference type="EMBL" id="MN740289">
    <property type="protein sequence ID" value="QHT98180.1"/>
    <property type="molecule type" value="Genomic_DNA"/>
</dbReference>
<name>A0A6C0J039_9ZZZZ</name>
<sequence>MQRKFTRHLLICINSFNSSSYVRYALELINQINLELNYGGVKYSILCVFGGCSGYKVCSFDNTTYVSIPQNLSDHNIYMGINYCHSMSMLPKKATCVMLHDTCMVKPGCFRKMMIKLSRYDLNQFVFGHALGLYNMGACDVQFAINNSKNWIGITQLDKKTSINLEHSRGFVQVENKQIPGLRSFSNHTLSQANSEQGVKDFNELDFHSIVPMREDAQTKTKHVVFIGSLGVYKFSHSPGSFLLPIWVRPYAPKSEDEFAALSQNEHVQQNEWVRALVPYVPTKITCED</sequence>
<accession>A0A6C0J039</accession>